<dbReference type="InterPro" id="IPR051404">
    <property type="entry name" value="TA_system_antitoxin"/>
</dbReference>
<accession>A0A1J0AD23</accession>
<protein>
    <recommendedName>
        <fullName evidence="1">HicB-like antitoxin of toxin-antitoxin system domain-containing protein</fullName>
    </recommendedName>
</protein>
<proteinExistence type="predicted"/>
<dbReference type="STRING" id="1188229.GlitD10_1494"/>
<dbReference type="PANTHER" id="PTHR34504">
    <property type="entry name" value="ANTITOXIN HICB"/>
    <property type="match status" value="1"/>
</dbReference>
<dbReference type="PANTHER" id="PTHR34504:SF2">
    <property type="entry name" value="UPF0150 PROTEIN SSL0259"/>
    <property type="match status" value="1"/>
</dbReference>
<dbReference type="Pfam" id="PF15919">
    <property type="entry name" value="HicB_lk_antitox"/>
    <property type="match status" value="1"/>
</dbReference>
<dbReference type="SUPFAM" id="SSF143100">
    <property type="entry name" value="TTHA1013/TTHA0281-like"/>
    <property type="match status" value="1"/>
</dbReference>
<dbReference type="RefSeq" id="WP_071454343.1">
    <property type="nucleotide sequence ID" value="NZ_CP017675.1"/>
</dbReference>
<dbReference type="Gene3D" id="3.30.160.250">
    <property type="match status" value="1"/>
</dbReference>
<dbReference type="KEGG" id="glt:GlitD10_1494"/>
<keyword evidence="3" id="KW-1185">Reference proteome</keyword>
<sequence>MNIKIILEPGEDGYFVAHVPALKSCWSQGKTKAEALANIREAIDLYLEPEAMELVANQELIELQV</sequence>
<name>A0A1J0AD23_9CYAN</name>
<evidence type="ECO:0000259" key="1">
    <source>
        <dbReference type="Pfam" id="PF15919"/>
    </source>
</evidence>
<evidence type="ECO:0000313" key="3">
    <source>
        <dbReference type="Proteomes" id="UP000180235"/>
    </source>
</evidence>
<dbReference type="AlphaFoldDB" id="A0A1J0AD23"/>
<dbReference type="InterPro" id="IPR031807">
    <property type="entry name" value="HicB-like"/>
</dbReference>
<gene>
    <name evidence="2" type="ORF">GlitD10_1494</name>
</gene>
<evidence type="ECO:0000313" key="2">
    <source>
        <dbReference type="EMBL" id="APB33817.1"/>
    </source>
</evidence>
<feature type="domain" description="HicB-like antitoxin of toxin-antitoxin system" evidence="1">
    <location>
        <begin position="5"/>
        <end position="50"/>
    </location>
</feature>
<dbReference type="OrthoDB" id="7068289at2"/>
<dbReference type="Proteomes" id="UP000180235">
    <property type="component" value="Chromosome"/>
</dbReference>
<reference evidence="2 3" key="1">
    <citation type="submission" date="2016-10" db="EMBL/GenBank/DDBJ databases">
        <title>Description of Gloeomargarita lithophora gen. nov., sp. nov., a thylakoid-bearing basal-branching cyanobacterium with intracellular carbonates, and proposal for Gloeomargaritales ord. nov.</title>
        <authorList>
            <person name="Moreira D."/>
            <person name="Tavera R."/>
            <person name="Benzerara K."/>
            <person name="Skouri-Panet F."/>
            <person name="Couradeau E."/>
            <person name="Gerard E."/>
            <person name="Loussert C."/>
            <person name="Novelo E."/>
            <person name="Zivanovic Y."/>
            <person name="Lopez-Garcia P."/>
        </authorList>
    </citation>
    <scope>NUCLEOTIDE SEQUENCE [LARGE SCALE GENOMIC DNA]</scope>
    <source>
        <strain evidence="2 3">D10</strain>
    </source>
</reference>
<dbReference type="InterPro" id="IPR035069">
    <property type="entry name" value="TTHA1013/TTHA0281-like"/>
</dbReference>
<dbReference type="EMBL" id="CP017675">
    <property type="protein sequence ID" value="APB33817.1"/>
    <property type="molecule type" value="Genomic_DNA"/>
</dbReference>
<organism evidence="2 3">
    <name type="scientific">Gloeomargarita lithophora Alchichica-D10</name>
    <dbReference type="NCBI Taxonomy" id="1188229"/>
    <lineage>
        <taxon>Bacteria</taxon>
        <taxon>Bacillati</taxon>
        <taxon>Cyanobacteriota</taxon>
        <taxon>Cyanophyceae</taxon>
        <taxon>Gloeomargaritales</taxon>
        <taxon>Gloeomargaritaceae</taxon>
        <taxon>Gloeomargarita</taxon>
    </lineage>
</organism>